<dbReference type="InterPro" id="IPR024370">
    <property type="entry name" value="PBP_domain"/>
</dbReference>
<dbReference type="RefSeq" id="WP_340526314.1">
    <property type="nucleotide sequence ID" value="NZ_JBBLXS010000817.1"/>
</dbReference>
<reference evidence="3 4" key="1">
    <citation type="journal article" date="2020" name="Harmful Algae">
        <title>Molecular and morphological characterization of a novel dihydroanatoxin-a producing Microcoleus species (cyanobacteria) from the Russian River, California, USA.</title>
        <authorList>
            <person name="Conklin K.Y."/>
            <person name="Stancheva R."/>
            <person name="Otten T.G."/>
            <person name="Fadness R."/>
            <person name="Boyer G.L."/>
            <person name="Read B."/>
            <person name="Zhang X."/>
            <person name="Sheath R.G."/>
        </authorList>
    </citation>
    <scope>NUCLEOTIDE SEQUENCE [LARGE SCALE GENOMIC DNA]</scope>
    <source>
        <strain evidence="3 4">PTRS2</strain>
    </source>
</reference>
<dbReference type="Gene3D" id="3.40.190.10">
    <property type="entry name" value="Periplasmic binding protein-like II"/>
    <property type="match status" value="1"/>
</dbReference>
<proteinExistence type="predicted"/>
<dbReference type="EMBL" id="JBBLXS010000817">
    <property type="protein sequence ID" value="MEK0188895.1"/>
    <property type="molecule type" value="Genomic_DNA"/>
</dbReference>
<dbReference type="PANTHER" id="PTHR30570:SF1">
    <property type="entry name" value="PHOSPHATE-BINDING PROTEIN PSTS"/>
    <property type="match status" value="1"/>
</dbReference>
<dbReference type="PANTHER" id="PTHR30570">
    <property type="entry name" value="PERIPLASMIC PHOSPHATE BINDING COMPONENT OF PHOSPHATE ABC TRANSPORTER"/>
    <property type="match status" value="1"/>
</dbReference>
<evidence type="ECO:0000313" key="4">
    <source>
        <dbReference type="Proteomes" id="UP001384579"/>
    </source>
</evidence>
<keyword evidence="1" id="KW-0732">Signal</keyword>
<dbReference type="Pfam" id="PF12849">
    <property type="entry name" value="PBP_like_2"/>
    <property type="match status" value="1"/>
</dbReference>
<name>A0ABU8YWN6_9CYAN</name>
<dbReference type="InterPro" id="IPR050811">
    <property type="entry name" value="Phosphate_ABC_transporter"/>
</dbReference>
<evidence type="ECO:0000259" key="2">
    <source>
        <dbReference type="Pfam" id="PF12849"/>
    </source>
</evidence>
<sequence length="139" mass="15135">MLPEVQPIELEGTLAISGSQVVLPISQAIAQRFIQDGYPSKINLAGIDTQVGFKLFCEEKKVDIINAVRQITSQELAACAKSGVEPIGFQIAIDAVTIVVSSQNSFVPICSCDSRLRRLRIRWKLITVFLSGFSLGVRG</sequence>
<gene>
    <name evidence="3" type="ORF">WMG39_29205</name>
</gene>
<keyword evidence="4" id="KW-1185">Reference proteome</keyword>
<evidence type="ECO:0000256" key="1">
    <source>
        <dbReference type="ARBA" id="ARBA00022729"/>
    </source>
</evidence>
<dbReference type="SUPFAM" id="SSF53850">
    <property type="entry name" value="Periplasmic binding protein-like II"/>
    <property type="match status" value="1"/>
</dbReference>
<evidence type="ECO:0000313" key="3">
    <source>
        <dbReference type="EMBL" id="MEK0188895.1"/>
    </source>
</evidence>
<comment type="caution">
    <text evidence="3">The sequence shown here is derived from an EMBL/GenBank/DDBJ whole genome shotgun (WGS) entry which is preliminary data.</text>
</comment>
<dbReference type="Proteomes" id="UP001384579">
    <property type="component" value="Unassembled WGS sequence"/>
</dbReference>
<protein>
    <submittedName>
        <fullName evidence="3">Substrate-binding domain-containing protein</fullName>
    </submittedName>
</protein>
<organism evidence="3 4">
    <name type="scientific">Microcoleus anatoxicus PTRS2</name>
    <dbReference type="NCBI Taxonomy" id="2705321"/>
    <lineage>
        <taxon>Bacteria</taxon>
        <taxon>Bacillati</taxon>
        <taxon>Cyanobacteriota</taxon>
        <taxon>Cyanophyceae</taxon>
        <taxon>Oscillatoriophycideae</taxon>
        <taxon>Oscillatoriales</taxon>
        <taxon>Microcoleaceae</taxon>
        <taxon>Microcoleus</taxon>
        <taxon>Microcoleus anatoxicus</taxon>
    </lineage>
</organism>
<accession>A0ABU8YWN6</accession>
<feature type="domain" description="PBP" evidence="2">
    <location>
        <begin position="12"/>
        <end position="104"/>
    </location>
</feature>